<dbReference type="SUPFAM" id="SSF53067">
    <property type="entry name" value="Actin-like ATPase domain"/>
    <property type="match status" value="1"/>
</dbReference>
<name>A0ABQ5QAP3_9BACT</name>
<proteinExistence type="predicted"/>
<dbReference type="RefSeq" id="WP_285569085.1">
    <property type="nucleotide sequence ID" value="NZ_BSDE01000001.1"/>
</dbReference>
<reference evidence="1 2" key="1">
    <citation type="journal article" date="2023" name="Antonie Van Leeuwenhoek">
        <title>Mesoterricola silvestris gen. nov., sp. nov., Mesoterricola sediminis sp. nov., Geothrix oryzae sp. nov., Geothrix edaphica sp. nov., Geothrix rubra sp. nov., and Geothrix limicola sp. nov., six novel members of Acidobacteriota isolated from soils.</title>
        <authorList>
            <person name="Itoh H."/>
            <person name="Sugisawa Y."/>
            <person name="Mise K."/>
            <person name="Xu Z."/>
            <person name="Kuniyasu M."/>
            <person name="Ushijima N."/>
            <person name="Kawano K."/>
            <person name="Kobayashi E."/>
            <person name="Shiratori Y."/>
            <person name="Masuda Y."/>
            <person name="Senoo K."/>
        </authorList>
    </citation>
    <scope>NUCLEOTIDE SEQUENCE [LARGE SCALE GENOMIC DNA]</scope>
    <source>
        <strain evidence="1 2">Red804</strain>
    </source>
</reference>
<keyword evidence="2" id="KW-1185">Reference proteome</keyword>
<evidence type="ECO:0008006" key="3">
    <source>
        <dbReference type="Google" id="ProtNLM"/>
    </source>
</evidence>
<dbReference type="InterPro" id="IPR043129">
    <property type="entry name" value="ATPase_NBD"/>
</dbReference>
<sequence>MFHHETFASSLFNVPLDQPLALDPQYRPLSLGVRNFRKALEAHGSHETVVVGLEQNAGPVARLELKVFPAGAGRDEDNLRYVSWMLNGLLWVCGGWRASVGGPKALCEAVVAEYGADGPWKFEREIMGQAFNRPFEVAVMDPAAIPPAGKGALALGGNLTGCRIGFDLGASDYKVAAVIDGEVVFSTEIPWTPKTEADPSYHYNCINEGFKLAASHLPRLDAIGGSSAGILVDNQVMVASLFRAVPKERFAAEVSPIFLKLRKEWNVPLEVINDGDVTALAGGLSLEQNGILGIALGSSEAVGFLDRNGKITGWLNELAFSTVDANPTAGTDDWSGNPGVGAAYFSQQAVDKLAGPAGLSFPSDMGLPERLKEVQALMAKEDPAARAIFETIGTYLGYTLPWYAEFYDMEHAMILGRVTSGKGGEIILDRAKAVLAAEFPELAKAISIFLPDEKSRRVGQAVAAASLPALG</sequence>
<dbReference type="EMBL" id="BSDE01000001">
    <property type="protein sequence ID" value="GLH71687.1"/>
    <property type="molecule type" value="Genomic_DNA"/>
</dbReference>
<organism evidence="1 2">
    <name type="scientific">Geothrix limicola</name>
    <dbReference type="NCBI Taxonomy" id="2927978"/>
    <lineage>
        <taxon>Bacteria</taxon>
        <taxon>Pseudomonadati</taxon>
        <taxon>Acidobacteriota</taxon>
        <taxon>Holophagae</taxon>
        <taxon>Holophagales</taxon>
        <taxon>Holophagaceae</taxon>
        <taxon>Geothrix</taxon>
    </lineage>
</organism>
<accession>A0ABQ5QAP3</accession>
<evidence type="ECO:0000313" key="2">
    <source>
        <dbReference type="Proteomes" id="UP001165069"/>
    </source>
</evidence>
<dbReference type="Proteomes" id="UP001165069">
    <property type="component" value="Unassembled WGS sequence"/>
</dbReference>
<gene>
    <name evidence="1" type="ORF">GETHLI_01890</name>
</gene>
<protein>
    <recommendedName>
        <fullName evidence="3">ROK family protein</fullName>
    </recommendedName>
</protein>
<dbReference type="Gene3D" id="3.30.420.40">
    <property type="match status" value="2"/>
</dbReference>
<comment type="caution">
    <text evidence="1">The sequence shown here is derived from an EMBL/GenBank/DDBJ whole genome shotgun (WGS) entry which is preliminary data.</text>
</comment>
<evidence type="ECO:0000313" key="1">
    <source>
        <dbReference type="EMBL" id="GLH71687.1"/>
    </source>
</evidence>